<keyword evidence="4 6" id="KW-1133">Transmembrane helix</keyword>
<dbReference type="InterPro" id="IPR007383">
    <property type="entry name" value="DUF445"/>
</dbReference>
<accession>L1QKF3</accession>
<dbReference type="STRING" id="545697.HMPREF0216_00794"/>
<comment type="subcellular location">
    <subcellularLocation>
        <location evidence="1">Endomembrane system</location>
    </subcellularLocation>
</comment>
<organism evidence="7 8">
    <name type="scientific">Clostridium celatum DSM 1785</name>
    <dbReference type="NCBI Taxonomy" id="545697"/>
    <lineage>
        <taxon>Bacteria</taxon>
        <taxon>Bacillati</taxon>
        <taxon>Bacillota</taxon>
        <taxon>Clostridia</taxon>
        <taxon>Eubacteriales</taxon>
        <taxon>Clostridiaceae</taxon>
        <taxon>Clostridium</taxon>
    </lineage>
</organism>
<comment type="caution">
    <text evidence="7">The sequence shown here is derived from an EMBL/GenBank/DDBJ whole genome shotgun (WGS) entry which is preliminary data.</text>
</comment>
<evidence type="ECO:0000256" key="2">
    <source>
        <dbReference type="ARBA" id="ARBA00008053"/>
    </source>
</evidence>
<evidence type="ECO:0000256" key="6">
    <source>
        <dbReference type="SAM" id="Phobius"/>
    </source>
</evidence>
<proteinExistence type="inferred from homology"/>
<feature type="transmembrane region" description="Helical" evidence="6">
    <location>
        <begin position="1394"/>
        <end position="1417"/>
    </location>
</feature>
<protein>
    <recommendedName>
        <fullName evidence="9">DUF445 family protein</fullName>
    </recommendedName>
</protein>
<dbReference type="HOGENOM" id="CLU_253894_0_0_9"/>
<name>L1QKF3_9CLOT</name>
<keyword evidence="8" id="KW-1185">Reference proteome</keyword>
<evidence type="ECO:0000256" key="4">
    <source>
        <dbReference type="ARBA" id="ARBA00022989"/>
    </source>
</evidence>
<evidence type="ECO:0008006" key="9">
    <source>
        <dbReference type="Google" id="ProtNLM"/>
    </source>
</evidence>
<keyword evidence="3 6" id="KW-0812">Transmembrane</keyword>
<evidence type="ECO:0000313" key="8">
    <source>
        <dbReference type="Proteomes" id="UP000010420"/>
    </source>
</evidence>
<keyword evidence="5 6" id="KW-0472">Membrane</keyword>
<reference evidence="7 8" key="1">
    <citation type="submission" date="2012-05" db="EMBL/GenBank/DDBJ databases">
        <authorList>
            <person name="Weinstock G."/>
            <person name="Sodergren E."/>
            <person name="Lobos E.A."/>
            <person name="Fulton L."/>
            <person name="Fulton R."/>
            <person name="Courtney L."/>
            <person name="Fronick C."/>
            <person name="O'Laughlin M."/>
            <person name="Godfrey J."/>
            <person name="Wilson R.M."/>
            <person name="Miner T."/>
            <person name="Farmer C."/>
            <person name="Delehaunty K."/>
            <person name="Cordes M."/>
            <person name="Minx P."/>
            <person name="Tomlinson C."/>
            <person name="Chen J."/>
            <person name="Wollam A."/>
            <person name="Pepin K.H."/>
            <person name="Bhonagiri V."/>
            <person name="Zhang X."/>
            <person name="Suruliraj S."/>
            <person name="Warren W."/>
            <person name="Mitreva M."/>
            <person name="Mardis E.R."/>
            <person name="Wilson R.K."/>
        </authorList>
    </citation>
    <scope>NUCLEOTIDE SEQUENCE [LARGE SCALE GENOMIC DNA]</scope>
    <source>
        <strain evidence="7 8">DSM 1785</strain>
    </source>
</reference>
<evidence type="ECO:0000256" key="5">
    <source>
        <dbReference type="ARBA" id="ARBA00023136"/>
    </source>
</evidence>
<dbReference type="GO" id="GO:0012505">
    <property type="term" value="C:endomembrane system"/>
    <property type="evidence" value="ECO:0007669"/>
    <property type="project" value="UniProtKB-SubCell"/>
</dbReference>
<dbReference type="eggNOG" id="COG4399">
    <property type="taxonomic scope" value="Bacteria"/>
</dbReference>
<evidence type="ECO:0000256" key="3">
    <source>
        <dbReference type="ARBA" id="ARBA00022692"/>
    </source>
</evidence>
<dbReference type="EMBL" id="AMEZ01000024">
    <property type="protein sequence ID" value="EKY28443.1"/>
    <property type="molecule type" value="Genomic_DNA"/>
</dbReference>
<dbReference type="PANTHER" id="PTHR35791:SF1">
    <property type="entry name" value="UPF0754 MEMBRANE PROTEIN YHEB"/>
    <property type="match status" value="1"/>
</dbReference>
<comment type="similarity">
    <text evidence="2">Belongs to the UPF0754 family.</text>
</comment>
<feature type="transmembrane region" description="Helical" evidence="6">
    <location>
        <begin position="680"/>
        <end position="699"/>
    </location>
</feature>
<dbReference type="PANTHER" id="PTHR35791">
    <property type="entry name" value="UPF0754 MEMBRANE PROTEIN YHEB"/>
    <property type="match status" value="1"/>
</dbReference>
<dbReference type="Proteomes" id="UP000010420">
    <property type="component" value="Unassembled WGS sequence"/>
</dbReference>
<dbReference type="Pfam" id="PF04286">
    <property type="entry name" value="DUF445"/>
    <property type="match status" value="2"/>
</dbReference>
<gene>
    <name evidence="7" type="ORF">HMPREF0216_00794</name>
</gene>
<feature type="transmembrane region" description="Helical" evidence="6">
    <location>
        <begin position="711"/>
        <end position="737"/>
    </location>
</feature>
<sequence>MINISRILIYILQGCSGAVAGYITNKYAVSMLFKEYIPFKIGNKVILNYKVGGVIKNRKKEFVEEISSLVERDIINGKSLKESLASDKVRKEITNIFNTFLNKALSEAFNDKTLSKLKGFNNSIENIRVFTNENSEEILTGLLQKCAENIDLNKLLSQKQIESVSENLYKLISEGINENSSILNTIDNIYNESSNIKVNDLISDNTIRIIKENINYIITDIIEEYFSNDENIIDLTKKLIDLSEIVEVIDSLQVKLKEKVLEDFIDDKEIEAFGIEISNYLCKYLKSNEGIKLTSDIIKEFIEIIKEIDLSLYDIMPNEIGERLTNFINEKLPIFLPYISEWILANKDEFDNIIEQSIDEGIENMDASIKRLIVSLVREHFLDDISTKNEVINKIVNFIEAYKLDNSEAKKLSTGIVKYLKNTKIKDIVIALENNNILNDNIINKVSEFVINELSNNGTNLVNQLLVMQKNKKIGDFVTVDFKELFNKKGLEIISGFVLNKKESFKDIILKFTSSKINSKIDSIKDKSIKDIIPDKLIKNIKDSSNEKIKGLLISNELALKEYLSNEIQREINKIDLSNVIEKNNSNIIESIKSKLLDFEDFIFDKCNDIKIADIISKFNKDDKRIASISNEAAIYLENNLEDLLKGKIKTIVYDNLIKLNEDEICDLAQKFMGTELQPLSIFGGVLGLIGGLIFGLFSNNISLFGTYNNIYQLLGSILLMGLIGVFTNVIAIAMLFRPYKKNKFLAKIPFLKQFSLGYIPAHKSDLANGIGSVIDNEILNGIKIQELFKSKKETMNSSLVNLISNSNYKYLHDSLVKNKKFVCRYFYNKLIKASKDNNENISQILSDEILNIKTDRIINIIGKDYIDSTNINRKDTLYNKIGCVVKKQRDLLNKYLLTYLEKNINSDKRIVNLLPESLLNGIEDILDNLIKNKTQELLKESVIKDIIISSDAAYSTLTNKSLQNVFDNSKIEALKQVSFNKIEGFIYIDLRYILSCKIKEILTEELSDEKTIESMFNGNIKKLIDNNLSKISDFIIIKLTDIIAEKENYIGDFVKQNINSRLNFLQKMGYAMAGGDRIVDNCVNVAVNKNLPLFISKKVNEIEAIVGNSLNTIIYPVKLSDLNIGINEINSSDLIYNIFEGLANDKKLNKAINIINDELVDKIKELKIASLLLPLNLDNPEKLYLKFKNEIKFGRNEVIDNINKNSKSLVKYSKELFKDNLKPTIENITLQQVFNNLTENDIKYISEKAINLLLNSEALNDGVVNTLKEIYCKSFKNKDISIILNDELLTKDIKEVMYNVLINTEIQNELLLAIENIFDKLSKENFNILDIELKDDINKIVSEAILNVLIIHTKAILESLELKDITYKQIEKMDSKEINDLFDSFAGEYFKKLYGYGMVGAVFGINLWIPIIWAIIEYIRGKKNLN</sequence>
<dbReference type="RefSeq" id="WP_005211261.1">
    <property type="nucleotide sequence ID" value="NZ_KB291616.1"/>
</dbReference>
<dbReference type="PATRIC" id="fig|545697.3.peg.781"/>
<dbReference type="OrthoDB" id="9787430at2"/>
<evidence type="ECO:0000256" key="1">
    <source>
        <dbReference type="ARBA" id="ARBA00004308"/>
    </source>
</evidence>
<evidence type="ECO:0000313" key="7">
    <source>
        <dbReference type="EMBL" id="EKY28443.1"/>
    </source>
</evidence>